<dbReference type="RefSeq" id="XP_022139210.1">
    <property type="nucleotide sequence ID" value="XM_022283518.1"/>
</dbReference>
<dbReference type="Proteomes" id="UP000504603">
    <property type="component" value="Unplaced"/>
</dbReference>
<keyword evidence="4" id="KW-1185">Reference proteome</keyword>
<organism evidence="4 5">
    <name type="scientific">Momordica charantia</name>
    <name type="common">Bitter gourd</name>
    <name type="synonym">Balsam pear</name>
    <dbReference type="NCBI Taxonomy" id="3673"/>
    <lineage>
        <taxon>Eukaryota</taxon>
        <taxon>Viridiplantae</taxon>
        <taxon>Streptophyta</taxon>
        <taxon>Embryophyta</taxon>
        <taxon>Tracheophyta</taxon>
        <taxon>Spermatophyta</taxon>
        <taxon>Magnoliopsida</taxon>
        <taxon>eudicotyledons</taxon>
        <taxon>Gunneridae</taxon>
        <taxon>Pentapetalae</taxon>
        <taxon>rosids</taxon>
        <taxon>fabids</taxon>
        <taxon>Cucurbitales</taxon>
        <taxon>Cucurbitaceae</taxon>
        <taxon>Momordiceae</taxon>
        <taxon>Momordica</taxon>
    </lineage>
</organism>
<evidence type="ECO:0000313" key="4">
    <source>
        <dbReference type="Proteomes" id="UP000504603"/>
    </source>
</evidence>
<dbReference type="PANTHER" id="PTHR13683">
    <property type="entry name" value="ASPARTYL PROTEASES"/>
    <property type="match status" value="1"/>
</dbReference>
<dbReference type="GO" id="GO:0004190">
    <property type="term" value="F:aspartic-type endopeptidase activity"/>
    <property type="evidence" value="ECO:0007669"/>
    <property type="project" value="InterPro"/>
</dbReference>
<dbReference type="PANTHER" id="PTHR13683:SF798">
    <property type="entry name" value="ASPARTYL PROTEASE AED3-LIKE"/>
    <property type="match status" value="1"/>
</dbReference>
<dbReference type="SUPFAM" id="SSF50630">
    <property type="entry name" value="Acid proteases"/>
    <property type="match status" value="1"/>
</dbReference>
<accession>A0A6J1CBP1</accession>
<evidence type="ECO:0000256" key="2">
    <source>
        <dbReference type="SAM" id="SignalP"/>
    </source>
</evidence>
<evidence type="ECO:0000259" key="3">
    <source>
        <dbReference type="PROSITE" id="PS51767"/>
    </source>
</evidence>
<dbReference type="InterPro" id="IPR021109">
    <property type="entry name" value="Peptidase_aspartic_dom_sf"/>
</dbReference>
<dbReference type="Gene3D" id="2.40.70.10">
    <property type="entry name" value="Acid Proteases"/>
    <property type="match status" value="1"/>
</dbReference>
<dbReference type="Pfam" id="PF14543">
    <property type="entry name" value="TAXi_N"/>
    <property type="match status" value="1"/>
</dbReference>
<feature type="signal peptide" evidence="2">
    <location>
        <begin position="1"/>
        <end position="28"/>
    </location>
</feature>
<dbReference type="PROSITE" id="PS51767">
    <property type="entry name" value="PEPTIDASE_A1"/>
    <property type="match status" value="1"/>
</dbReference>
<dbReference type="OrthoDB" id="1727147at2759"/>
<comment type="similarity">
    <text evidence="1">Belongs to the peptidase A1 family.</text>
</comment>
<reference evidence="5" key="1">
    <citation type="submission" date="2025-08" db="UniProtKB">
        <authorList>
            <consortium name="RefSeq"/>
        </authorList>
    </citation>
    <scope>IDENTIFICATION</scope>
    <source>
        <strain evidence="5">OHB3-1</strain>
    </source>
</reference>
<keyword evidence="5" id="KW-0378">Hydrolase</keyword>
<gene>
    <name evidence="5" type="primary">LOC111010179</name>
</gene>
<evidence type="ECO:0000313" key="5">
    <source>
        <dbReference type="RefSeq" id="XP_022139210.1"/>
    </source>
</evidence>
<dbReference type="KEGG" id="mcha:111010179"/>
<dbReference type="InterPro" id="IPR001461">
    <property type="entry name" value="Aspartic_peptidase_A1"/>
</dbReference>
<evidence type="ECO:0000256" key="1">
    <source>
        <dbReference type="ARBA" id="ARBA00007447"/>
    </source>
</evidence>
<dbReference type="AlphaFoldDB" id="A0A6J1CBP1"/>
<proteinExistence type="inferred from homology"/>
<dbReference type="GO" id="GO:0006508">
    <property type="term" value="P:proteolysis"/>
    <property type="evidence" value="ECO:0007669"/>
    <property type="project" value="UniProtKB-KW"/>
</dbReference>
<feature type="domain" description="Peptidase A1" evidence="3">
    <location>
        <begin position="92"/>
        <end position="168"/>
    </location>
</feature>
<dbReference type="InterPro" id="IPR032861">
    <property type="entry name" value="TAXi_N"/>
</dbReference>
<name>A0A6J1CBP1_MOMCH</name>
<dbReference type="InterPro" id="IPR033121">
    <property type="entry name" value="PEPTIDASE_A1"/>
</dbReference>
<sequence length="168" mass="18127">MNNNNPHSHFLPLTVVVVLLLHCAAAAADDSATLKVFHVSSVLKSKPLSWAENVVQMLRKDQARLQFLSSLVARRSVAPIASARQLIQSPTYVVRAKIGTPAQTLLMALDTSNDAAWIPCSGCLGCPSATVFSSDKSSSFKPLPCNSPQCNQVPNPSLTIERLKKQSF</sequence>
<dbReference type="GeneID" id="111010179"/>
<keyword evidence="5" id="KW-0645">Protease</keyword>
<protein>
    <submittedName>
        <fullName evidence="5">Aspartyl protease 25</fullName>
    </submittedName>
</protein>
<feature type="chain" id="PRO_5027008503" evidence="2">
    <location>
        <begin position="29"/>
        <end position="168"/>
    </location>
</feature>
<keyword evidence="2" id="KW-0732">Signal</keyword>